<dbReference type="Gene3D" id="3.30.310.50">
    <property type="entry name" value="Alpha-D-phosphohexomutase, C-terminal domain"/>
    <property type="match status" value="1"/>
</dbReference>
<dbReference type="Pfam" id="PF02880">
    <property type="entry name" value="PGM_PMM_III"/>
    <property type="match status" value="1"/>
</dbReference>
<comment type="similarity">
    <text evidence="2 7">Belongs to the phosphohexose mutase family.</text>
</comment>
<dbReference type="PANTHER" id="PTHR42946:SF1">
    <property type="entry name" value="PHOSPHOGLUCOMUTASE (ALPHA-D-GLUCOSE-1,6-BISPHOSPHATE-DEPENDENT)"/>
    <property type="match status" value="1"/>
</dbReference>
<dbReference type="InterPro" id="IPR005846">
    <property type="entry name" value="A-D-PHexomutase_a/b/a-III"/>
</dbReference>
<accession>A0A251X1G5</accession>
<dbReference type="InterPro" id="IPR016055">
    <property type="entry name" value="A-D-PHexomutase_a/b/a-I/II/III"/>
</dbReference>
<evidence type="ECO:0000313" key="11">
    <source>
        <dbReference type="EMBL" id="OUD10452.1"/>
    </source>
</evidence>
<dbReference type="PANTHER" id="PTHR42946">
    <property type="entry name" value="PHOSPHOHEXOSE MUTASE"/>
    <property type="match status" value="1"/>
</dbReference>
<evidence type="ECO:0000256" key="3">
    <source>
        <dbReference type="ARBA" id="ARBA00022553"/>
    </source>
</evidence>
<feature type="domain" description="Alpha-D-phosphohexomutase alpha/beta/alpha" evidence="10">
    <location>
        <begin position="255"/>
        <end position="362"/>
    </location>
</feature>
<dbReference type="SUPFAM" id="SSF55957">
    <property type="entry name" value="Phosphoglucomutase, C-terminal domain"/>
    <property type="match status" value="1"/>
</dbReference>
<keyword evidence="12" id="KW-1185">Reference proteome</keyword>
<dbReference type="PROSITE" id="PS00710">
    <property type="entry name" value="PGM_PMM"/>
    <property type="match status" value="1"/>
</dbReference>
<dbReference type="GO" id="GO:0005975">
    <property type="term" value="P:carbohydrate metabolic process"/>
    <property type="evidence" value="ECO:0007669"/>
    <property type="project" value="InterPro"/>
</dbReference>
<dbReference type="EMBL" id="MSPP01000001">
    <property type="protein sequence ID" value="OUD10452.1"/>
    <property type="molecule type" value="Genomic_DNA"/>
</dbReference>
<evidence type="ECO:0000256" key="1">
    <source>
        <dbReference type="ARBA" id="ARBA00001946"/>
    </source>
</evidence>
<evidence type="ECO:0000259" key="8">
    <source>
        <dbReference type="Pfam" id="PF02878"/>
    </source>
</evidence>
<dbReference type="InterPro" id="IPR036900">
    <property type="entry name" value="A-D-PHexomutase_C_sf"/>
</dbReference>
<sequence>MAPAFGTSGLRGLVTELTDELVSDYVNAFLTTVDCDTLYVGRDLRPSSPEISSVVCKTALSAGVDVVDCGALGTPALALSSMNAGAAAIMITGSHIPADRNGLKFYLPHGEVLKDDEAKITQAYSMKAKRPTKSVGTLAEMPEAEKRYIDRYISAFGTDALSGLRVGVYRHSSVARDTMEAIFKGLGAEIVPLAHSDTFIPVDTEAVDPETRTLLQSWCEEFKLDAIASTDGDADRPMLCDATGTVIPGDILGVITSKFLGATHVVTPVSSNDMVRQIPEFEKVDLTRIGSPFVIAGMQNFSNKNVVGFEANGGYLLGFTAQLKEPLSPLPTRDCMLPIIASLAAAKSQGQSLVTLVNALPPCFTAADRLKNIDKEKAAAFLERLITDETIKADFFRFVGPISATDLTDGIRVEFGETGEVVHLRPSGNAPEFRVYTQAKTKDAASVLLKSMLGKVEDTLQN</sequence>
<dbReference type="InterPro" id="IPR016066">
    <property type="entry name" value="A-D-PHexomutase_CS"/>
</dbReference>
<dbReference type="GO" id="GO:0000287">
    <property type="term" value="F:magnesium ion binding"/>
    <property type="evidence" value="ECO:0007669"/>
    <property type="project" value="InterPro"/>
</dbReference>
<keyword evidence="6" id="KW-0413">Isomerase</keyword>
<keyword evidence="4 7" id="KW-0479">Metal-binding</keyword>
<organism evidence="11 12">
    <name type="scientific">Marivivens niveibacter</name>
    <dbReference type="NCBI Taxonomy" id="1930667"/>
    <lineage>
        <taxon>Bacteria</taxon>
        <taxon>Pseudomonadati</taxon>
        <taxon>Pseudomonadota</taxon>
        <taxon>Alphaproteobacteria</taxon>
        <taxon>Rhodobacterales</taxon>
        <taxon>Paracoccaceae</taxon>
        <taxon>Marivivens group</taxon>
        <taxon>Marivivens</taxon>
    </lineage>
</organism>
<dbReference type="InterPro" id="IPR005844">
    <property type="entry name" value="A-D-PHexomutase_a/b/a-I"/>
</dbReference>
<evidence type="ECO:0000256" key="6">
    <source>
        <dbReference type="ARBA" id="ARBA00023235"/>
    </source>
</evidence>
<dbReference type="RefSeq" id="WP_086450102.1">
    <property type="nucleotide sequence ID" value="NZ_MSPP01000001.1"/>
</dbReference>
<dbReference type="OrthoDB" id="9803322at2"/>
<feature type="domain" description="Alpha-D-phosphohexomutase alpha/beta/alpha" evidence="8">
    <location>
        <begin position="4"/>
        <end position="125"/>
    </location>
</feature>
<evidence type="ECO:0000256" key="5">
    <source>
        <dbReference type="ARBA" id="ARBA00022842"/>
    </source>
</evidence>
<keyword evidence="5 7" id="KW-0460">Magnesium</keyword>
<dbReference type="Pfam" id="PF02879">
    <property type="entry name" value="PGM_PMM_II"/>
    <property type="match status" value="1"/>
</dbReference>
<dbReference type="Gene3D" id="3.40.120.10">
    <property type="entry name" value="Alpha-D-Glucose-1,6-Bisphosphate, subunit A, domain 3"/>
    <property type="match status" value="3"/>
</dbReference>
<dbReference type="InterPro" id="IPR050060">
    <property type="entry name" value="Phosphoglucosamine_mutase"/>
</dbReference>
<dbReference type="GO" id="GO:0004615">
    <property type="term" value="F:phosphomannomutase activity"/>
    <property type="evidence" value="ECO:0007669"/>
    <property type="project" value="TreeGrafter"/>
</dbReference>
<dbReference type="SUPFAM" id="SSF53738">
    <property type="entry name" value="Phosphoglucomutase, first 3 domains"/>
    <property type="match status" value="3"/>
</dbReference>
<protein>
    <submittedName>
        <fullName evidence="11">Phosphomannomutase</fullName>
    </submittedName>
</protein>
<dbReference type="CDD" id="cd03088">
    <property type="entry name" value="ManB"/>
    <property type="match status" value="1"/>
</dbReference>
<keyword evidence="3" id="KW-0597">Phosphoprotein</keyword>
<reference evidence="11 12" key="1">
    <citation type="submission" date="2016-12" db="EMBL/GenBank/DDBJ databases">
        <title>The draft genome sequence of HSLHS2.</title>
        <authorList>
            <person name="Hu D."/>
            <person name="Wang L."/>
            <person name="Shao Z."/>
        </authorList>
    </citation>
    <scope>NUCLEOTIDE SEQUENCE [LARGE SCALE GENOMIC DNA]</scope>
    <source>
        <strain evidence="11">MCCC 1A06712</strain>
    </source>
</reference>
<evidence type="ECO:0000256" key="2">
    <source>
        <dbReference type="ARBA" id="ARBA00010231"/>
    </source>
</evidence>
<gene>
    <name evidence="11" type="ORF">BVC71_02825</name>
</gene>
<name>A0A251X1G5_9RHOB</name>
<dbReference type="AlphaFoldDB" id="A0A251X1G5"/>
<feature type="domain" description="Alpha-D-phosphohexomutase alpha/beta/alpha" evidence="9">
    <location>
        <begin position="147"/>
        <end position="244"/>
    </location>
</feature>
<dbReference type="Proteomes" id="UP000194664">
    <property type="component" value="Unassembled WGS sequence"/>
</dbReference>
<comment type="caution">
    <text evidence="11">The sequence shown here is derived from an EMBL/GenBank/DDBJ whole genome shotgun (WGS) entry which is preliminary data.</text>
</comment>
<evidence type="ECO:0000259" key="10">
    <source>
        <dbReference type="Pfam" id="PF02880"/>
    </source>
</evidence>
<proteinExistence type="inferred from homology"/>
<dbReference type="InterPro" id="IPR005845">
    <property type="entry name" value="A-D-PHexomutase_a/b/a-II"/>
</dbReference>
<evidence type="ECO:0000256" key="7">
    <source>
        <dbReference type="RuleBase" id="RU004326"/>
    </source>
</evidence>
<evidence type="ECO:0000313" key="12">
    <source>
        <dbReference type="Proteomes" id="UP000194664"/>
    </source>
</evidence>
<comment type="cofactor">
    <cofactor evidence="1">
        <name>Mg(2+)</name>
        <dbReference type="ChEBI" id="CHEBI:18420"/>
    </cofactor>
</comment>
<dbReference type="Pfam" id="PF02878">
    <property type="entry name" value="PGM_PMM_I"/>
    <property type="match status" value="1"/>
</dbReference>
<evidence type="ECO:0000259" key="9">
    <source>
        <dbReference type="Pfam" id="PF02879"/>
    </source>
</evidence>
<evidence type="ECO:0000256" key="4">
    <source>
        <dbReference type="ARBA" id="ARBA00022723"/>
    </source>
</evidence>